<gene>
    <name evidence="2" type="ORF">FOXB_05426</name>
</gene>
<feature type="region of interest" description="Disordered" evidence="1">
    <location>
        <begin position="120"/>
        <end position="168"/>
    </location>
</feature>
<protein>
    <submittedName>
        <fullName evidence="2">Uncharacterized protein</fullName>
    </submittedName>
</protein>
<dbReference type="EMBL" id="AFQF01001730">
    <property type="protein sequence ID" value="EGU84006.1"/>
    <property type="molecule type" value="Genomic_DNA"/>
</dbReference>
<feature type="compositionally biased region" description="Polar residues" evidence="1">
    <location>
        <begin position="120"/>
        <end position="130"/>
    </location>
</feature>
<organism evidence="2">
    <name type="scientific">Fusarium oxysporum (strain Fo5176)</name>
    <name type="common">Fusarium vascular wilt</name>
    <dbReference type="NCBI Taxonomy" id="660025"/>
    <lineage>
        <taxon>Eukaryota</taxon>
        <taxon>Fungi</taxon>
        <taxon>Dikarya</taxon>
        <taxon>Ascomycota</taxon>
        <taxon>Pezizomycotina</taxon>
        <taxon>Sordariomycetes</taxon>
        <taxon>Hypocreomycetidae</taxon>
        <taxon>Hypocreales</taxon>
        <taxon>Nectriaceae</taxon>
        <taxon>Fusarium</taxon>
        <taxon>Fusarium oxysporum species complex</taxon>
    </lineage>
</organism>
<proteinExistence type="predicted"/>
<evidence type="ECO:0000256" key="1">
    <source>
        <dbReference type="SAM" id="MobiDB-lite"/>
    </source>
</evidence>
<comment type="caution">
    <text evidence="2">The sequence shown here is derived from an EMBL/GenBank/DDBJ whole genome shotgun (WGS) entry which is preliminary data.</text>
</comment>
<evidence type="ECO:0000313" key="2">
    <source>
        <dbReference type="EMBL" id="EGU84006.1"/>
    </source>
</evidence>
<dbReference type="OrthoDB" id="5023445at2759"/>
<name>F9FGD7_FUSOF</name>
<accession>F9FGD7</accession>
<reference evidence="2" key="1">
    <citation type="journal article" date="2012" name="Mol. Plant Microbe Interact.">
        <title>A highly conserved effector in Fusarium oxysporum is required for full virulence on Arabidopsis.</title>
        <authorList>
            <person name="Thatcher L.F."/>
            <person name="Gardiner D.M."/>
            <person name="Kazan K."/>
            <person name="Manners J."/>
        </authorList>
    </citation>
    <scope>NUCLEOTIDE SEQUENCE [LARGE SCALE GENOMIC DNA]</scope>
    <source>
        <strain evidence="2">Fo5176</strain>
    </source>
</reference>
<sequence length="396" mass="44613">MAPEPVTYYWKCCRCLQSWDWAVHTICTSCHHVRCNTCTVTTHYTLDHPPTLHLKKPKQLPTVQTREGINLNQRITMDEPDGTDPNRSVKTSMKKIIKSAWVSSWRFNAHANDVPEVNSLSTHLATTGQPGNAEPGTGELQPFASDDNPSTTEQHNTESGKAESNVNQTAKTHLRLPLELREIVYCCAIRRECVGLNQARTTLDKDHSAKACEMETFQFNSSSTLRVFAELSHTHFENYSGFMPRVDAKILVFENQAHGNYTNAHDHVEDRVDAVLNVSTDKGIELHFCRPWRNFGYLSGVAAPLRDAGYDLSVTWDEINCLQVPDQFSSFLMAMTARSITREQLDDTNLQLQSNLSEDTAWILVHYGTGATLSQAFDPTGKGEISWEQRKIPAMK</sequence>
<dbReference type="AlphaFoldDB" id="F9FGD7"/>